<comment type="caution">
    <text evidence="1">The sequence shown here is derived from an EMBL/GenBank/DDBJ whole genome shotgun (WGS) entry which is preliminary data.</text>
</comment>
<keyword evidence="2" id="KW-1185">Reference proteome</keyword>
<dbReference type="InterPro" id="IPR006917">
    <property type="entry name" value="SOUL_heme-bd"/>
</dbReference>
<gene>
    <name evidence="1" type="ORF">E3O65_02375</name>
</gene>
<organism evidence="1 2">
    <name type="scientific">Cryobacterium breve</name>
    <dbReference type="NCBI Taxonomy" id="1259258"/>
    <lineage>
        <taxon>Bacteria</taxon>
        <taxon>Bacillati</taxon>
        <taxon>Actinomycetota</taxon>
        <taxon>Actinomycetes</taxon>
        <taxon>Micrococcales</taxon>
        <taxon>Microbacteriaceae</taxon>
        <taxon>Cryobacterium</taxon>
    </lineage>
</organism>
<dbReference type="Pfam" id="PF04832">
    <property type="entry name" value="SOUL"/>
    <property type="match status" value="1"/>
</dbReference>
<protein>
    <submittedName>
        <fullName evidence="1">Uncharacterized protein</fullName>
    </submittedName>
</protein>
<dbReference type="Proteomes" id="UP000298355">
    <property type="component" value="Unassembled WGS sequence"/>
</dbReference>
<evidence type="ECO:0000313" key="2">
    <source>
        <dbReference type="Proteomes" id="UP000298355"/>
    </source>
</evidence>
<evidence type="ECO:0000313" key="1">
    <source>
        <dbReference type="EMBL" id="TFD01159.1"/>
    </source>
</evidence>
<reference evidence="1 2" key="1">
    <citation type="submission" date="2019-03" db="EMBL/GenBank/DDBJ databases">
        <title>Genomics of glacier-inhabiting Cryobacterium strains.</title>
        <authorList>
            <person name="Liu Q."/>
            <person name="Xin Y.-H."/>
        </authorList>
    </citation>
    <scope>NUCLEOTIDE SEQUENCE [LARGE SCALE GENOMIC DNA]</scope>
    <source>
        <strain evidence="1 2">TMT4-23</strain>
    </source>
</reference>
<accession>A0ABY2JC20</accession>
<dbReference type="RefSeq" id="WP_134362153.1">
    <property type="nucleotide sequence ID" value="NZ_SOGJ01000007.1"/>
</dbReference>
<dbReference type="EMBL" id="SOGJ01000007">
    <property type="protein sequence ID" value="TFD01159.1"/>
    <property type="molecule type" value="Genomic_DNA"/>
</dbReference>
<dbReference type="SUPFAM" id="SSF55136">
    <property type="entry name" value="Probable bacterial effector-binding domain"/>
    <property type="match status" value="1"/>
</dbReference>
<sequence>MTAPVIQETTTPLSHTISFVLPAGMPATEVPVPRNARVGTKEIPERTVAAHRFSDGWSDGWSEERFRWNGFSVGVVWLPSGGGGSV</sequence>
<dbReference type="Gene3D" id="3.20.80.10">
    <property type="entry name" value="Regulatory factor, effector binding domain"/>
    <property type="match status" value="1"/>
</dbReference>
<proteinExistence type="predicted"/>
<name>A0ABY2JC20_9MICO</name>
<dbReference type="InterPro" id="IPR011256">
    <property type="entry name" value="Reg_factor_effector_dom_sf"/>
</dbReference>